<evidence type="ECO:0000313" key="3">
    <source>
        <dbReference type="Proteomes" id="UP000051096"/>
    </source>
</evidence>
<dbReference type="Proteomes" id="UP000051096">
    <property type="component" value="Unassembled WGS sequence"/>
</dbReference>
<keyword evidence="1" id="KW-1133">Transmembrane helix</keyword>
<feature type="transmembrane region" description="Helical" evidence="1">
    <location>
        <begin position="164"/>
        <end position="188"/>
    </location>
</feature>
<keyword evidence="1" id="KW-0812">Transmembrane</keyword>
<dbReference type="AlphaFoldDB" id="A0A0S8GE86"/>
<proteinExistence type="predicted"/>
<dbReference type="EMBL" id="LJUO01000062">
    <property type="protein sequence ID" value="KPK71443.1"/>
    <property type="molecule type" value="Genomic_DNA"/>
</dbReference>
<sequence length="232" mass="25935">MKKKDLAIHIPSSAIIRILAAIIFFLVLASAGALCVRALTGHSSAYGFVPKFDVDRENNIPTYFSSFLLLVSAGLLAIVTMSKRRERAAYTRHWFVLMIIFLFFSIDETAGLHELLIKPIRHALNVSAVGFPAWIVAGLAFVVIFGIFYYRFLLSLPAKTKRYLVIAAFFLVGGAIGVEVLGGTYYYGEWNPTYGAMTLIEEAFEMIGVLFFVVAMLDYIKLDKMDVVFSFK</sequence>
<keyword evidence="1" id="KW-0472">Membrane</keyword>
<feature type="transmembrane region" description="Helical" evidence="1">
    <location>
        <begin position="62"/>
        <end position="82"/>
    </location>
</feature>
<evidence type="ECO:0000256" key="1">
    <source>
        <dbReference type="SAM" id="Phobius"/>
    </source>
</evidence>
<protein>
    <submittedName>
        <fullName evidence="2">Uncharacterized protein</fullName>
    </submittedName>
</protein>
<name>A0A0S8GE86_UNCW3</name>
<comment type="caution">
    <text evidence="2">The sequence shown here is derived from an EMBL/GenBank/DDBJ whole genome shotgun (WGS) entry which is preliminary data.</text>
</comment>
<accession>A0A0S8GE86</accession>
<feature type="transmembrane region" description="Helical" evidence="1">
    <location>
        <begin position="133"/>
        <end position="152"/>
    </location>
</feature>
<evidence type="ECO:0000313" key="2">
    <source>
        <dbReference type="EMBL" id="KPK71443.1"/>
    </source>
</evidence>
<organism evidence="2 3">
    <name type="scientific">candidate division WOR_3 bacterium SM23_60</name>
    <dbReference type="NCBI Taxonomy" id="1703780"/>
    <lineage>
        <taxon>Bacteria</taxon>
        <taxon>Bacteria division WOR-3</taxon>
    </lineage>
</organism>
<feature type="transmembrane region" description="Helical" evidence="1">
    <location>
        <begin position="194"/>
        <end position="217"/>
    </location>
</feature>
<gene>
    <name evidence="2" type="ORF">AMJ87_07260</name>
</gene>
<feature type="transmembrane region" description="Helical" evidence="1">
    <location>
        <begin position="94"/>
        <end position="113"/>
    </location>
</feature>
<reference evidence="2 3" key="1">
    <citation type="journal article" date="2015" name="Microbiome">
        <title>Genomic resolution of linkages in carbon, nitrogen, and sulfur cycling among widespread estuary sediment bacteria.</title>
        <authorList>
            <person name="Baker B.J."/>
            <person name="Lazar C.S."/>
            <person name="Teske A.P."/>
            <person name="Dick G.J."/>
        </authorList>
    </citation>
    <scope>NUCLEOTIDE SEQUENCE [LARGE SCALE GENOMIC DNA]</scope>
    <source>
        <strain evidence="2">SM23_60</strain>
    </source>
</reference>
<dbReference type="Gene3D" id="1.10.4160.10">
    <property type="entry name" value="Hydantoin permease"/>
    <property type="match status" value="1"/>
</dbReference>